<dbReference type="PROSITE" id="PS51257">
    <property type="entry name" value="PROKAR_LIPOPROTEIN"/>
    <property type="match status" value="1"/>
</dbReference>
<dbReference type="SUPFAM" id="SSF53474">
    <property type="entry name" value="alpha/beta-Hydrolases"/>
    <property type="match status" value="1"/>
</dbReference>
<evidence type="ECO:0000313" key="3">
    <source>
        <dbReference type="Proteomes" id="UP001148203"/>
    </source>
</evidence>
<organism evidence="2 3">
    <name type="scientific">Pseudomonas fontis</name>
    <dbReference type="NCBI Taxonomy" id="2942633"/>
    <lineage>
        <taxon>Bacteria</taxon>
        <taxon>Pseudomonadati</taxon>
        <taxon>Pseudomonadota</taxon>
        <taxon>Gammaproteobacteria</taxon>
        <taxon>Pseudomonadales</taxon>
        <taxon>Pseudomonadaceae</taxon>
        <taxon>Pseudomonas</taxon>
    </lineage>
</organism>
<dbReference type="EMBL" id="JAMDGY010000104">
    <property type="protein sequence ID" value="MDD0993761.1"/>
    <property type="molecule type" value="Genomic_DNA"/>
</dbReference>
<gene>
    <name evidence="2" type="ORF">M5G11_24845</name>
</gene>
<dbReference type="InterPro" id="IPR005645">
    <property type="entry name" value="FSH-like_dom"/>
</dbReference>
<dbReference type="Pfam" id="PF03959">
    <property type="entry name" value="FSH1"/>
    <property type="match status" value="1"/>
</dbReference>
<dbReference type="GO" id="GO:0016787">
    <property type="term" value="F:hydrolase activity"/>
    <property type="evidence" value="ECO:0007669"/>
    <property type="project" value="UniProtKB-KW"/>
</dbReference>
<dbReference type="InterPro" id="IPR029058">
    <property type="entry name" value="AB_hydrolase_fold"/>
</dbReference>
<feature type="domain" description="Serine hydrolase" evidence="1">
    <location>
        <begin position="138"/>
        <end position="254"/>
    </location>
</feature>
<dbReference type="RefSeq" id="WP_273912784.1">
    <property type="nucleotide sequence ID" value="NZ_JAMDGX010000071.1"/>
</dbReference>
<dbReference type="PROSITE" id="PS51318">
    <property type="entry name" value="TAT"/>
    <property type="match status" value="1"/>
</dbReference>
<dbReference type="InterPro" id="IPR006311">
    <property type="entry name" value="TAT_signal"/>
</dbReference>
<dbReference type="Gene3D" id="3.40.50.1820">
    <property type="entry name" value="alpha/beta hydrolase"/>
    <property type="match status" value="1"/>
</dbReference>
<evidence type="ECO:0000313" key="2">
    <source>
        <dbReference type="EMBL" id="MDD0993761.1"/>
    </source>
</evidence>
<accession>A0ABT5NZZ2</accession>
<reference evidence="2 3" key="1">
    <citation type="submission" date="2022-05" db="EMBL/GenBank/DDBJ databases">
        <title>Novel Pseudomonas spp. Isolated from a Rainbow Trout Aquaculture Facility.</title>
        <authorList>
            <person name="Testerman T."/>
            <person name="Graf J."/>
        </authorList>
    </citation>
    <scope>NUCLEOTIDE SEQUENCE [LARGE SCALE GENOMIC DNA]</scope>
    <source>
        <strain evidence="2 3">ID681</strain>
    </source>
</reference>
<protein>
    <submittedName>
        <fullName evidence="2">Alpha/beta hydrolase</fullName>
    </submittedName>
</protein>
<keyword evidence="3" id="KW-1185">Reference proteome</keyword>
<name>A0ABT5NZZ2_9PSED</name>
<dbReference type="Proteomes" id="UP001148203">
    <property type="component" value="Unassembled WGS sequence"/>
</dbReference>
<evidence type="ECO:0000259" key="1">
    <source>
        <dbReference type="Pfam" id="PF03959"/>
    </source>
</evidence>
<keyword evidence="2" id="KW-0378">Hydrolase</keyword>
<sequence>MVHARGFLQQAATLTALVLLAGCAAQPLDLAKASAGSPLKPVAVSTSTFTLQTLQPLAVNSKRLRVYIEGDGRAWITSRTVSNDPTPTTSMTLGFALSDPQPSVYMARPCQFIRSANCTQSVWTTARFSNAVVQAQSEVLDALKARYGVQGFELVGYSGGAAVALLLAARRSDVLQVQTLAGNIDPLAWTQLKVLTPLSGSLNPADYAEQLTKLPQRHFIGANDKVVPQAVSEAYLRKVRPSCSETVSVQADHHSGFEASWLANRNRAITCGN</sequence>
<proteinExistence type="predicted"/>
<comment type="caution">
    <text evidence="2">The sequence shown here is derived from an EMBL/GenBank/DDBJ whole genome shotgun (WGS) entry which is preliminary data.</text>
</comment>